<dbReference type="EC" id="2.4.1.255" evidence="3"/>
<dbReference type="Gene3D" id="3.40.50.2000">
    <property type="entry name" value="Glycogen Phosphorylase B"/>
    <property type="match status" value="1"/>
</dbReference>
<dbReference type="PANTHER" id="PTHR44835">
    <property type="entry name" value="UDP-N-ACETYLGLUCOSAMINE--PEPTIDE N-ACETYLGLUCOSAMINYLTRANSFERASE SPINDLY-RELATED"/>
    <property type="match status" value="1"/>
</dbReference>
<proteinExistence type="inferred from homology"/>
<evidence type="ECO:0000256" key="7">
    <source>
        <dbReference type="ARBA" id="ARBA00022803"/>
    </source>
</evidence>
<feature type="domain" description="O-GlcNAc transferase C-terminal" evidence="9">
    <location>
        <begin position="276"/>
        <end position="434"/>
    </location>
</feature>
<dbReference type="PANTHER" id="PTHR44835:SF1">
    <property type="entry name" value="PROTEIN O-GLCNAC TRANSFERASE"/>
    <property type="match status" value="1"/>
</dbReference>
<keyword evidence="6" id="KW-0677">Repeat</keyword>
<name>D3RUL3_ALLVD</name>
<dbReference type="HOGENOM" id="CLU_001721_4_1_6"/>
<evidence type="ECO:0000259" key="9">
    <source>
        <dbReference type="Pfam" id="PF13844"/>
    </source>
</evidence>
<dbReference type="Pfam" id="PF13424">
    <property type="entry name" value="TPR_12"/>
    <property type="match status" value="2"/>
</dbReference>
<dbReference type="Proteomes" id="UP000001441">
    <property type="component" value="Chromosome"/>
</dbReference>
<evidence type="ECO:0000256" key="2">
    <source>
        <dbReference type="ARBA" id="ARBA00005386"/>
    </source>
</evidence>
<dbReference type="Pfam" id="PF13432">
    <property type="entry name" value="TPR_16"/>
    <property type="match status" value="1"/>
</dbReference>
<dbReference type="SMART" id="SM00028">
    <property type="entry name" value="TPR"/>
    <property type="match status" value="6"/>
</dbReference>
<dbReference type="KEGG" id="alv:Alvin_1948"/>
<dbReference type="CAZy" id="GT41">
    <property type="family name" value="Glycosyltransferase Family 41"/>
</dbReference>
<accession>D3RUL3</accession>
<feature type="repeat" description="TPR" evidence="8">
    <location>
        <begin position="41"/>
        <end position="74"/>
    </location>
</feature>
<dbReference type="eggNOG" id="COG3914">
    <property type="taxonomic scope" value="Bacteria"/>
</dbReference>
<feature type="repeat" description="TPR" evidence="8">
    <location>
        <begin position="177"/>
        <end position="210"/>
    </location>
</feature>
<evidence type="ECO:0000313" key="10">
    <source>
        <dbReference type="EMBL" id="ADC62872.1"/>
    </source>
</evidence>
<dbReference type="AlphaFoldDB" id="D3RUL3"/>
<keyword evidence="11" id="KW-1185">Reference proteome</keyword>
<keyword evidence="7 8" id="KW-0802">TPR repeat</keyword>
<reference evidence="10 11" key="1">
    <citation type="journal article" date="2011" name="Stand. Genomic Sci.">
        <title>Complete genome sequence of Allochromatium vinosum DSM 180(T).</title>
        <authorList>
            <person name="Weissgerber T."/>
            <person name="Zigann R."/>
            <person name="Bruce D."/>
            <person name="Chang Y.J."/>
            <person name="Detter J.C."/>
            <person name="Han C."/>
            <person name="Hauser L."/>
            <person name="Jeffries C.D."/>
            <person name="Land M."/>
            <person name="Munk A.C."/>
            <person name="Tapia R."/>
            <person name="Dahl C."/>
        </authorList>
    </citation>
    <scope>NUCLEOTIDE SEQUENCE [LARGE SCALE GENOMIC DNA]</scope>
    <source>
        <strain evidence="11">ATCC 17899 / DSM 180 / NBRC 103801 / NCIMB 10441 / D</strain>
    </source>
</reference>
<dbReference type="Gene3D" id="1.25.40.10">
    <property type="entry name" value="Tetratricopeptide repeat domain"/>
    <property type="match status" value="2"/>
</dbReference>
<dbReference type="PROSITE" id="PS50293">
    <property type="entry name" value="TPR_REGION"/>
    <property type="match status" value="2"/>
</dbReference>
<dbReference type="EMBL" id="CP001896">
    <property type="protein sequence ID" value="ADC62872.1"/>
    <property type="molecule type" value="Genomic_DNA"/>
</dbReference>
<feature type="domain" description="O-GlcNAc transferase C-terminal" evidence="9">
    <location>
        <begin position="464"/>
        <end position="629"/>
    </location>
</feature>
<evidence type="ECO:0000313" key="11">
    <source>
        <dbReference type="Proteomes" id="UP000001441"/>
    </source>
</evidence>
<evidence type="ECO:0000256" key="5">
    <source>
        <dbReference type="ARBA" id="ARBA00022679"/>
    </source>
</evidence>
<keyword evidence="5" id="KW-0808">Transferase</keyword>
<dbReference type="InterPro" id="IPR051939">
    <property type="entry name" value="Glycosyltr_41/O-GlcNAc_trsf"/>
</dbReference>
<dbReference type="eggNOG" id="COG0457">
    <property type="taxonomic scope" value="Bacteria"/>
</dbReference>
<comment type="similarity">
    <text evidence="2">Belongs to the glycosyltransferase 41 family. O-GlcNAc transferase subfamily.</text>
</comment>
<dbReference type="RefSeq" id="WP_012971145.1">
    <property type="nucleotide sequence ID" value="NC_013851.1"/>
</dbReference>
<keyword evidence="4" id="KW-0328">Glycosyltransferase</keyword>
<dbReference type="STRING" id="572477.Alvin_1948"/>
<evidence type="ECO:0000256" key="4">
    <source>
        <dbReference type="ARBA" id="ARBA00022676"/>
    </source>
</evidence>
<dbReference type="InterPro" id="IPR019734">
    <property type="entry name" value="TPR_rpt"/>
</dbReference>
<sequence length="666" mass="74120">MTHGKASKDDGDDLLALFEQGRHADAEIKARLWTENYPHDAFGWKILGAILTTTQRHQEAVSVLKTALKLSPEDAECLNTLGAALEDEGRMEEAGVLYARAARQAPGFVAAFYNLAKLLQRLGRLDEARFYFEHALSINPLHLKSLNNLGSLLRDLGCTQEALDCYRRALAIHPSQPEALTNLGNLLLSLGQLHEALECQQRAARLQPGHPEILSNLGNALQHLGRLDEALDVYRQALTIRPDDTSIHGKLLFTLNYHPDQSAEQIFSAYQAFDQRIGVPYRASWQPPASDRDPDRRLRIGYVSPDFRCHSIRHFLEPVLAHHDHQSFEITAYAELSQEDGLTAVYRRLVDRWVPTHGLSDDVLAERIRADGIDILIDLAGHTGGNRLGVFARRPTPVSVTWMGYGYTTGLSAIDYFLTDAIMAPAGCEPLFAERPWRLEAPSGIYRPASDMGEVGSLPALANGTLTFGTLTRHVRLNHHVIRVWSEILRRLPHARLIIDSKDFATEAVQARLAERFAAHGIEPERLSIGYHSPPWDVLRTMDIGLDCFPHNSGATLVESLYMGVPFITLAARPSVGRSGSSVLTGAGHPEWIATSEADYVNKAVALASDLEHLAALRARLRADFEASPWRDEAGFVQRIERAYRNMWQHWCESAPAGQPADRLMT</sequence>
<evidence type="ECO:0000256" key="1">
    <source>
        <dbReference type="ARBA" id="ARBA00004922"/>
    </source>
</evidence>
<protein>
    <recommendedName>
        <fullName evidence="3">protein O-GlcNAc transferase</fullName>
        <ecNumber evidence="3">2.4.1.255</ecNumber>
    </recommendedName>
</protein>
<gene>
    <name evidence="10" type="ordered locus">Alvin_1948</name>
</gene>
<feature type="repeat" description="TPR" evidence="8">
    <location>
        <begin position="109"/>
        <end position="142"/>
    </location>
</feature>
<dbReference type="PROSITE" id="PS50005">
    <property type="entry name" value="TPR"/>
    <property type="match status" value="5"/>
</dbReference>
<evidence type="ECO:0000256" key="8">
    <source>
        <dbReference type="PROSITE-ProRule" id="PRU00339"/>
    </source>
</evidence>
<dbReference type="InterPro" id="IPR011990">
    <property type="entry name" value="TPR-like_helical_dom_sf"/>
</dbReference>
<comment type="pathway">
    <text evidence="1">Protein modification; protein glycosylation.</text>
</comment>
<evidence type="ECO:0000256" key="3">
    <source>
        <dbReference type="ARBA" id="ARBA00011970"/>
    </source>
</evidence>
<dbReference type="Gene3D" id="3.40.50.11380">
    <property type="match status" value="1"/>
</dbReference>
<dbReference type="InterPro" id="IPR029489">
    <property type="entry name" value="OGT/SEC/SPY_C"/>
</dbReference>
<feature type="repeat" description="TPR" evidence="8">
    <location>
        <begin position="211"/>
        <end position="244"/>
    </location>
</feature>
<dbReference type="SUPFAM" id="SSF48452">
    <property type="entry name" value="TPR-like"/>
    <property type="match status" value="1"/>
</dbReference>
<dbReference type="Pfam" id="PF13844">
    <property type="entry name" value="Glyco_transf_41"/>
    <property type="match status" value="2"/>
</dbReference>
<dbReference type="SUPFAM" id="SSF53756">
    <property type="entry name" value="UDP-Glycosyltransferase/glycogen phosphorylase"/>
    <property type="match status" value="1"/>
</dbReference>
<dbReference type="OrthoDB" id="7058953at2"/>
<feature type="repeat" description="TPR" evidence="8">
    <location>
        <begin position="143"/>
        <end position="176"/>
    </location>
</feature>
<organism evidence="10 11">
    <name type="scientific">Allochromatium vinosum (strain ATCC 17899 / DSM 180 / NBRC 103801 / NCIMB 10441 / D)</name>
    <name type="common">Chromatium vinosum</name>
    <dbReference type="NCBI Taxonomy" id="572477"/>
    <lineage>
        <taxon>Bacteria</taxon>
        <taxon>Pseudomonadati</taxon>
        <taxon>Pseudomonadota</taxon>
        <taxon>Gammaproteobacteria</taxon>
        <taxon>Chromatiales</taxon>
        <taxon>Chromatiaceae</taxon>
        <taxon>Allochromatium</taxon>
    </lineage>
</organism>
<evidence type="ECO:0000256" key="6">
    <source>
        <dbReference type="ARBA" id="ARBA00022737"/>
    </source>
</evidence>
<dbReference type="GO" id="GO:0097363">
    <property type="term" value="F:protein O-acetylglucosaminyltransferase activity"/>
    <property type="evidence" value="ECO:0007669"/>
    <property type="project" value="UniProtKB-EC"/>
</dbReference>